<feature type="compositionally biased region" description="Acidic residues" evidence="1">
    <location>
        <begin position="477"/>
        <end position="492"/>
    </location>
</feature>
<evidence type="ECO:0000313" key="2">
    <source>
        <dbReference type="EMBL" id="GAW04785.1"/>
    </source>
</evidence>
<keyword evidence="3" id="KW-1185">Reference proteome</keyword>
<feature type="region of interest" description="Disordered" evidence="1">
    <location>
        <begin position="1"/>
        <end position="25"/>
    </location>
</feature>
<feature type="region of interest" description="Disordered" evidence="1">
    <location>
        <begin position="477"/>
        <end position="508"/>
    </location>
</feature>
<feature type="compositionally biased region" description="Basic residues" evidence="1">
    <location>
        <begin position="395"/>
        <end position="404"/>
    </location>
</feature>
<dbReference type="PANTHER" id="PTHR38887">
    <property type="entry name" value="CHROMOSOME 21, WHOLE GENOME SHOTGUN SEQUENCE"/>
    <property type="match status" value="1"/>
</dbReference>
<name>A0A1Q3EC38_LENED</name>
<dbReference type="InterPro" id="IPR053221">
    <property type="entry name" value="Burnettramic_acid_biosynth"/>
</dbReference>
<gene>
    <name evidence="2" type="ORF">LENED_006596</name>
</gene>
<dbReference type="Proteomes" id="UP000188533">
    <property type="component" value="Unassembled WGS sequence"/>
</dbReference>
<proteinExistence type="predicted"/>
<sequence>MSSSQHTSLNSPSSSSSRPSPVTASSTGVQLVHDADFLIQTYIPAPSDAEAPPYRRDDIPQLLPLCIPRISVSANPASAFARGYNPALDTVGITQEMFLSFIDGLNLAIVASPPLRIVNVVGQLVGFVPNHWTRIASIIVTTSAQVGMRVLSKTLTDRYLRAANLNIFKPRGLSVRLCTTPAMLRLVAPPGSHSTDDESKTRATINKIGRGVGTIFLKVPLPIIGPIAARVIHSLADKPPPIAPTGYPGDPVNSPVLMRRLALLEHTFPGATLPVLTQGLPPPAKPDGVMEMINSWGLKFDEMRENKAERKNEERRRAWAQIQAAGVANGGYPYGGGHQAIPRNRSPSPSPVAMPTPMIGGAAMGMSYGGSDVGYMDYRDARRAGRRAAKAERKAYRRMQKGQRKGLLSGMSRAERRATAADLLEHWATNRVLWVVVMPAEKDEAIADIQIAEDLANEEQVDEETWKMAMRLEKDQMEDEIESEEEWEEELANETQHASTSHLSPPKNLAKYDHAYADHRNVEFTLKSQ</sequence>
<protein>
    <submittedName>
        <fullName evidence="2">Uncharacterized protein</fullName>
    </submittedName>
</protein>
<comment type="caution">
    <text evidence="2">The sequence shown here is derived from an EMBL/GenBank/DDBJ whole genome shotgun (WGS) entry which is preliminary data.</text>
</comment>
<accession>A0A1Q3EC38</accession>
<dbReference type="EMBL" id="BDGU01000209">
    <property type="protein sequence ID" value="GAW04785.1"/>
    <property type="molecule type" value="Genomic_DNA"/>
</dbReference>
<dbReference type="STRING" id="5353.A0A1Q3EC38"/>
<organism evidence="2 3">
    <name type="scientific">Lentinula edodes</name>
    <name type="common">Shiitake mushroom</name>
    <name type="synonym">Lentinus edodes</name>
    <dbReference type="NCBI Taxonomy" id="5353"/>
    <lineage>
        <taxon>Eukaryota</taxon>
        <taxon>Fungi</taxon>
        <taxon>Dikarya</taxon>
        <taxon>Basidiomycota</taxon>
        <taxon>Agaricomycotina</taxon>
        <taxon>Agaricomycetes</taxon>
        <taxon>Agaricomycetidae</taxon>
        <taxon>Agaricales</taxon>
        <taxon>Marasmiineae</taxon>
        <taxon>Omphalotaceae</taxon>
        <taxon>Lentinula</taxon>
    </lineage>
</organism>
<dbReference type="PANTHER" id="PTHR38887:SF1">
    <property type="entry name" value="RAS MODIFICATION PROTEIN ERF4"/>
    <property type="match status" value="1"/>
</dbReference>
<evidence type="ECO:0000313" key="3">
    <source>
        <dbReference type="Proteomes" id="UP000188533"/>
    </source>
</evidence>
<dbReference type="AlphaFoldDB" id="A0A1Q3EC38"/>
<reference evidence="2 3" key="1">
    <citation type="submission" date="2016-08" db="EMBL/GenBank/DDBJ databases">
        <authorList>
            <consortium name="Lentinula edodes genome sequencing consortium"/>
            <person name="Sakamoto Y."/>
            <person name="Nakade K."/>
            <person name="Sato S."/>
            <person name="Yoshida Y."/>
            <person name="Miyazaki K."/>
            <person name="Natsume S."/>
            <person name="Konno N."/>
        </authorList>
    </citation>
    <scope>NUCLEOTIDE SEQUENCE [LARGE SCALE GENOMIC DNA]</scope>
    <source>
        <strain evidence="2 3">NBRC 111202</strain>
    </source>
</reference>
<reference evidence="2 3" key="2">
    <citation type="submission" date="2017-02" db="EMBL/GenBank/DDBJ databases">
        <title>A genome survey and senescence transcriptome analysis in Lentinula edodes.</title>
        <authorList>
            <person name="Sakamoto Y."/>
            <person name="Nakade K."/>
            <person name="Sato S."/>
            <person name="Yoshida Y."/>
            <person name="Miyazaki K."/>
            <person name="Natsume S."/>
            <person name="Konno N."/>
        </authorList>
    </citation>
    <scope>NUCLEOTIDE SEQUENCE [LARGE SCALE GENOMIC DNA]</scope>
    <source>
        <strain evidence="2 3">NBRC 111202</strain>
    </source>
</reference>
<feature type="region of interest" description="Disordered" evidence="1">
    <location>
        <begin position="392"/>
        <end position="412"/>
    </location>
</feature>
<evidence type="ECO:0000256" key="1">
    <source>
        <dbReference type="SAM" id="MobiDB-lite"/>
    </source>
</evidence>